<dbReference type="STRING" id="767452.AVL62_04785"/>
<keyword evidence="1" id="KW-0472">Membrane</keyword>
<sequence>MFGATVGAANRAFERAAQTMNAQIEQDLFVLGRDGHLPSAQPVLPLTQKKRSLPLRVVTSLALGMAVVAVPVSIFMLVFGLADPEWPLPMDILGAVMGAFIAAVLTGWLPGSVIFVVRQLRENNRRICWNLNERYAAFWAEREWAEQAVRSGDLTAFEAAQRLQAHHLDHLVDV</sequence>
<evidence type="ECO:0000256" key="1">
    <source>
        <dbReference type="SAM" id="Phobius"/>
    </source>
</evidence>
<evidence type="ECO:0000313" key="2">
    <source>
        <dbReference type="EMBL" id="KUG55630.1"/>
    </source>
</evidence>
<accession>A0A0W8I889</accession>
<reference evidence="2 3" key="1">
    <citation type="submission" date="2015-12" db="EMBL/GenBank/DDBJ databases">
        <title>Serinicoccus chungangenesis strain CD08_5 genome sequencing and assembly.</title>
        <authorList>
            <person name="Chander A.M."/>
            <person name="Kaur G."/>
            <person name="Nair G.R."/>
            <person name="Dhawan D.K."/>
            <person name="Kochhar R.K."/>
            <person name="Mayilraj S."/>
            <person name="Bhadada S.K."/>
        </authorList>
    </citation>
    <scope>NUCLEOTIDE SEQUENCE [LARGE SCALE GENOMIC DNA]</scope>
    <source>
        <strain evidence="2 3">CD08_5</strain>
    </source>
</reference>
<dbReference type="Proteomes" id="UP000054837">
    <property type="component" value="Unassembled WGS sequence"/>
</dbReference>
<keyword evidence="1" id="KW-0812">Transmembrane</keyword>
<feature type="transmembrane region" description="Helical" evidence="1">
    <location>
        <begin position="92"/>
        <end position="117"/>
    </location>
</feature>
<keyword evidence="1" id="KW-1133">Transmembrane helix</keyword>
<name>A0A0W8I889_9MICO</name>
<organism evidence="2 3">
    <name type="scientific">Serinicoccus chungangensis</name>
    <dbReference type="NCBI Taxonomy" id="767452"/>
    <lineage>
        <taxon>Bacteria</taxon>
        <taxon>Bacillati</taxon>
        <taxon>Actinomycetota</taxon>
        <taxon>Actinomycetes</taxon>
        <taxon>Micrococcales</taxon>
        <taxon>Ornithinimicrobiaceae</taxon>
        <taxon>Serinicoccus</taxon>
    </lineage>
</organism>
<dbReference type="AlphaFoldDB" id="A0A0W8I889"/>
<protein>
    <submittedName>
        <fullName evidence="2">Uncharacterized protein</fullName>
    </submittedName>
</protein>
<proteinExistence type="predicted"/>
<evidence type="ECO:0000313" key="3">
    <source>
        <dbReference type="Proteomes" id="UP000054837"/>
    </source>
</evidence>
<gene>
    <name evidence="2" type="ORF">AVL62_04785</name>
</gene>
<keyword evidence="3" id="KW-1185">Reference proteome</keyword>
<dbReference type="EMBL" id="LQBL01000022">
    <property type="protein sequence ID" value="KUG55630.1"/>
    <property type="molecule type" value="Genomic_DNA"/>
</dbReference>
<comment type="caution">
    <text evidence="2">The sequence shown here is derived from an EMBL/GenBank/DDBJ whole genome shotgun (WGS) entry which is preliminary data.</text>
</comment>
<feature type="transmembrane region" description="Helical" evidence="1">
    <location>
        <begin position="57"/>
        <end position="80"/>
    </location>
</feature>